<organism evidence="2 3">
    <name type="scientific">Streptomyces dioscori</name>
    <dbReference type="NCBI Taxonomy" id="2109333"/>
    <lineage>
        <taxon>Bacteria</taxon>
        <taxon>Bacillati</taxon>
        <taxon>Actinomycetota</taxon>
        <taxon>Actinomycetes</taxon>
        <taxon>Kitasatosporales</taxon>
        <taxon>Streptomycetaceae</taxon>
        <taxon>Streptomyces</taxon>
        <taxon>Streptomyces aurantiacus group</taxon>
    </lineage>
</organism>
<dbReference type="RefSeq" id="WP_107021851.1">
    <property type="nucleotide sequence ID" value="NZ_KZ679060.1"/>
</dbReference>
<dbReference type="EMBL" id="PYBJ01000035">
    <property type="protein sequence ID" value="PSM37815.1"/>
    <property type="molecule type" value="Genomic_DNA"/>
</dbReference>
<dbReference type="AlphaFoldDB" id="A0A2P8PUZ4"/>
<name>A0A2P8PUZ4_9ACTN</name>
<feature type="region of interest" description="Disordered" evidence="1">
    <location>
        <begin position="1"/>
        <end position="29"/>
    </location>
</feature>
<comment type="caution">
    <text evidence="2">The sequence shown here is derived from an EMBL/GenBank/DDBJ whole genome shotgun (WGS) entry which is preliminary data.</text>
</comment>
<evidence type="ECO:0000256" key="1">
    <source>
        <dbReference type="SAM" id="MobiDB-lite"/>
    </source>
</evidence>
<sequence>MHRPQSPGAGGDNVGAGRNAQDATARTGQGSLRAGLLREAWTHIGGDRVQGNKIVIQAAGDRGVVLRTLSASIVDTVRHAFREPPRWDAIRTDAWRQSRSVVLRGPGGAGKTAAAVRLLIAASAKTWFRLDSVDDLARLTDLKQIGSGAGLILDRPPDLGELRGPLLESLEDLLYRADAHLVLIAGTEDELGRGVGEYVQRVIRPEALNAVLEAHLAHHLGEAEAERVLEVDGVGELAAELLDDAACRDAARLAEVLAQEYGPGTLDPPQVLDLDLDRVRARMDQTGGEGPEEWFEGLGDTVLRTQAVALAVLGGLPQEEVALAASMLLDRFRSERGVLTPSVEQGPVPLRQDPFAHSRRLFADKLRSRTVSSVTQGSYGWLPCTVAEYRNPDYPSRIIRHVWSEYRVQPELIGWLAGLVDSPAQQVRGFAGTALGLIATESFEFIANQVFAGWIRHEESGSLRREAVAYALKVCARDPALRTGVYALVNEWYLSGTWQTQAAAARAYGLCLGGTDLGTAVAALTRLGMVDHIQVAIAIGDGFADMMAEDVTERAPVVLRAVAEMVHQPRSRACGHLVFLILADALVTEEVVAGAVPRSRPTLLWLAATGPSGGELRRLLGYLWAEAIGGELFAEEAARVLHGWAAQAESDPLLLDDLVRSLVGDVATRNPRVGLLLQRYVARWNERDSFRPLPRSAAVLGGALRQGRPDLSAQPGGAR</sequence>
<dbReference type="Proteomes" id="UP000240429">
    <property type="component" value="Unassembled WGS sequence"/>
</dbReference>
<accession>A0A2P8PUZ4</accession>
<evidence type="ECO:0000313" key="2">
    <source>
        <dbReference type="EMBL" id="PSM37815.1"/>
    </source>
</evidence>
<reference evidence="2 3" key="1">
    <citation type="submission" date="2018-03" db="EMBL/GenBank/DDBJ databases">
        <title>Streptomyces dioscori sp. nov., a novel endophytic actinobacterium isolated from bulbil of Dioscorea bulbifera L.</title>
        <authorList>
            <person name="Zhikuan W."/>
        </authorList>
    </citation>
    <scope>NUCLEOTIDE SEQUENCE [LARGE SCALE GENOMIC DNA]</scope>
    <source>
        <strain evidence="2 3">A217</strain>
    </source>
</reference>
<gene>
    <name evidence="2" type="ORF">C6Y14_39995</name>
</gene>
<protein>
    <submittedName>
        <fullName evidence="2">Uncharacterized protein</fullName>
    </submittedName>
</protein>
<keyword evidence="3" id="KW-1185">Reference proteome</keyword>
<proteinExistence type="predicted"/>
<dbReference type="OrthoDB" id="3279450at2"/>
<evidence type="ECO:0000313" key="3">
    <source>
        <dbReference type="Proteomes" id="UP000240429"/>
    </source>
</evidence>